<reference evidence="2" key="1">
    <citation type="journal article" date="2020" name="Nature">
        <title>Giant virus diversity and host interactions through global metagenomics.</title>
        <authorList>
            <person name="Schulz F."/>
            <person name="Roux S."/>
            <person name="Paez-Espino D."/>
            <person name="Jungbluth S."/>
            <person name="Walsh D.A."/>
            <person name="Denef V.J."/>
            <person name="McMahon K.D."/>
            <person name="Konstantinidis K.T."/>
            <person name="Eloe-Fadrosh E.A."/>
            <person name="Kyrpides N.C."/>
            <person name="Woyke T."/>
        </authorList>
    </citation>
    <scope>NUCLEOTIDE SEQUENCE</scope>
    <source>
        <strain evidence="2">GVMAG-M-3300021375-17</strain>
    </source>
</reference>
<dbReference type="SUPFAM" id="SSF53335">
    <property type="entry name" value="S-adenosyl-L-methionine-dependent methyltransferases"/>
    <property type="match status" value="1"/>
</dbReference>
<evidence type="ECO:0000259" key="1">
    <source>
        <dbReference type="Pfam" id="PF13649"/>
    </source>
</evidence>
<dbReference type="EMBL" id="MN739451">
    <property type="protein sequence ID" value="QHT05225.1"/>
    <property type="molecule type" value="Genomic_DNA"/>
</dbReference>
<accession>A0A6C0CP67</accession>
<dbReference type="Gene3D" id="3.40.50.150">
    <property type="entry name" value="Vaccinia Virus protein VP39"/>
    <property type="match status" value="1"/>
</dbReference>
<protein>
    <recommendedName>
        <fullName evidence="1">Methyltransferase domain-containing protein</fullName>
    </recommendedName>
</protein>
<sequence length="190" mass="22119">MNHIGYDKIDGATILEIGCGQGYLVNHFLYSGASKVVGTDITQQILDTIPTDAYDVYRTNKQKVEFRLEDFEHTPNTSYKSFDIISMFIGTFKLVEKLYDLFLKNRSIHTIVFMVPVKEFTTLKQRIKEDANINRWTVGEFKINLAISGEQRQSMIIQRSPLEIIDLTFENSGEGLFRRKKYKKKTFRKK</sequence>
<dbReference type="CDD" id="cd02440">
    <property type="entry name" value="AdoMet_MTases"/>
    <property type="match status" value="1"/>
</dbReference>
<dbReference type="AlphaFoldDB" id="A0A6C0CP67"/>
<dbReference type="InterPro" id="IPR041698">
    <property type="entry name" value="Methyltransf_25"/>
</dbReference>
<name>A0A6C0CP67_9ZZZZ</name>
<proteinExistence type="predicted"/>
<organism evidence="2">
    <name type="scientific">viral metagenome</name>
    <dbReference type="NCBI Taxonomy" id="1070528"/>
    <lineage>
        <taxon>unclassified sequences</taxon>
        <taxon>metagenomes</taxon>
        <taxon>organismal metagenomes</taxon>
    </lineage>
</organism>
<evidence type="ECO:0000313" key="2">
    <source>
        <dbReference type="EMBL" id="QHT05225.1"/>
    </source>
</evidence>
<feature type="domain" description="Methyltransferase" evidence="1">
    <location>
        <begin position="14"/>
        <end position="96"/>
    </location>
</feature>
<dbReference type="Pfam" id="PF13649">
    <property type="entry name" value="Methyltransf_25"/>
    <property type="match status" value="1"/>
</dbReference>
<dbReference type="InterPro" id="IPR029063">
    <property type="entry name" value="SAM-dependent_MTases_sf"/>
</dbReference>